<keyword evidence="4" id="KW-1185">Reference proteome</keyword>
<evidence type="ECO:0000313" key="3">
    <source>
        <dbReference type="EMBL" id="MBO0609391.1"/>
    </source>
</evidence>
<protein>
    <submittedName>
        <fullName evidence="3">Flagellar biosynthesis protein FlgA</fullName>
    </submittedName>
</protein>
<keyword evidence="3" id="KW-0966">Cell projection</keyword>
<evidence type="ECO:0000259" key="2">
    <source>
        <dbReference type="SMART" id="SM00858"/>
    </source>
</evidence>
<dbReference type="EMBL" id="JAFMPK010000041">
    <property type="protein sequence ID" value="MBO0609391.1"/>
    <property type="molecule type" value="Genomic_DNA"/>
</dbReference>
<dbReference type="InterPro" id="IPR013974">
    <property type="entry name" value="SAF"/>
</dbReference>
<feature type="compositionally biased region" description="Low complexity" evidence="1">
    <location>
        <begin position="14"/>
        <end position="44"/>
    </location>
</feature>
<organism evidence="3 4">
    <name type="scientific">Myceligenerans salitolerans</name>
    <dbReference type="NCBI Taxonomy" id="1230528"/>
    <lineage>
        <taxon>Bacteria</taxon>
        <taxon>Bacillati</taxon>
        <taxon>Actinomycetota</taxon>
        <taxon>Actinomycetes</taxon>
        <taxon>Micrococcales</taxon>
        <taxon>Promicromonosporaceae</taxon>
        <taxon>Myceligenerans</taxon>
    </lineage>
</organism>
<feature type="region of interest" description="Disordered" evidence="1">
    <location>
        <begin position="13"/>
        <end position="56"/>
    </location>
</feature>
<reference evidence="4" key="1">
    <citation type="submission" date="2023-07" db="EMBL/GenBank/DDBJ databases">
        <title>Myceligenerans salitolerans sp. nov., a halotolerant actinomycete isolated from a salt lake in Xinjiang, China.</title>
        <authorList>
            <person name="Guan T."/>
        </authorList>
    </citation>
    <scope>NUCLEOTIDE SEQUENCE [LARGE SCALE GENOMIC DNA]</scope>
    <source>
        <strain evidence="4">XHU 5031</strain>
    </source>
</reference>
<sequence length="282" mass="27786">MIFPDGLLRRDVAGPRAAFPGGTPGARATPRGGAPGARATSPGGAPDGPVTSRRGAPEARAALRLARRARRLVWRHRVLLAALCCGLAAMSAVQALRPAPPPSTPVLVTARAVAAGTRLTGDDLAVREIAEDIAPPAALRGPQEAAGLTAVVPLPAGLALYPGVVSDGGVLASAPHGTVVVPVTLADDGVAALLRPGDRVDLLAPGPGHPSASRPGTTTSSLARRALVLPTPTHRAPEADAAGLLGGGADPAPVTLVAVAPDEAPDLSAVAGMGAVSAVLVP</sequence>
<dbReference type="Proteomes" id="UP000664617">
    <property type="component" value="Unassembled WGS sequence"/>
</dbReference>
<gene>
    <name evidence="3" type="ORF">J0911_10145</name>
</gene>
<dbReference type="RefSeq" id="WP_207275351.1">
    <property type="nucleotide sequence ID" value="NZ_JAFMPK010000041.1"/>
</dbReference>
<evidence type="ECO:0000313" key="4">
    <source>
        <dbReference type="Proteomes" id="UP000664617"/>
    </source>
</evidence>
<comment type="caution">
    <text evidence="3">The sequence shown here is derived from an EMBL/GenBank/DDBJ whole genome shotgun (WGS) entry which is preliminary data.</text>
</comment>
<name>A0ABS3I9U4_9MICO</name>
<keyword evidence="3" id="KW-0282">Flagellum</keyword>
<dbReference type="CDD" id="cd11614">
    <property type="entry name" value="SAF_CpaB_FlgA_like"/>
    <property type="match status" value="1"/>
</dbReference>
<feature type="domain" description="SAF" evidence="2">
    <location>
        <begin position="104"/>
        <end position="166"/>
    </location>
</feature>
<dbReference type="Pfam" id="PF16976">
    <property type="entry name" value="RcpC"/>
    <property type="match status" value="1"/>
</dbReference>
<evidence type="ECO:0000256" key="1">
    <source>
        <dbReference type="SAM" id="MobiDB-lite"/>
    </source>
</evidence>
<keyword evidence="3" id="KW-0969">Cilium</keyword>
<accession>A0ABS3I9U4</accession>
<dbReference type="Pfam" id="PF08666">
    <property type="entry name" value="SAF"/>
    <property type="match status" value="1"/>
</dbReference>
<proteinExistence type="predicted"/>
<dbReference type="SMART" id="SM00858">
    <property type="entry name" value="SAF"/>
    <property type="match status" value="1"/>
</dbReference>
<dbReference type="InterPro" id="IPR031571">
    <property type="entry name" value="RcpC_dom"/>
</dbReference>